<dbReference type="EMBL" id="BBQY01000001">
    <property type="protein sequence ID" value="GBH29066.1"/>
    <property type="molecule type" value="Genomic_DNA"/>
</dbReference>
<dbReference type="RefSeq" id="WP_019051953.1">
    <property type="nucleotide sequence ID" value="NZ_BBQY01000001.1"/>
</dbReference>
<accession>A0A401IXI4</accession>
<organism evidence="1 2">
    <name type="scientific">Sphingobium xenophagum</name>
    <dbReference type="NCBI Taxonomy" id="121428"/>
    <lineage>
        <taxon>Bacteria</taxon>
        <taxon>Pseudomonadati</taxon>
        <taxon>Pseudomonadota</taxon>
        <taxon>Alphaproteobacteria</taxon>
        <taxon>Sphingomonadales</taxon>
        <taxon>Sphingomonadaceae</taxon>
        <taxon>Sphingobium</taxon>
    </lineage>
</organism>
<sequence>MIERYGQDGRFARLRARLARALLREPTVILLERDADTFMRAHDPGNRPGQPCEAIR</sequence>
<dbReference type="AlphaFoldDB" id="A0A401IXI4"/>
<evidence type="ECO:0000313" key="2">
    <source>
        <dbReference type="Proteomes" id="UP000290975"/>
    </source>
</evidence>
<dbReference type="STRING" id="1192759.GCA_000277525_00809"/>
<comment type="caution">
    <text evidence="1">The sequence shown here is derived from an EMBL/GenBank/DDBJ whole genome shotgun (WGS) entry which is preliminary data.</text>
</comment>
<evidence type="ECO:0000313" key="1">
    <source>
        <dbReference type="EMBL" id="GBH29066.1"/>
    </source>
</evidence>
<dbReference type="Proteomes" id="UP000290975">
    <property type="component" value="Unassembled WGS sequence"/>
</dbReference>
<protein>
    <submittedName>
        <fullName evidence="1">Uncharacterized protein</fullName>
    </submittedName>
</protein>
<gene>
    <name evidence="1" type="ORF">MBESOW_P0319</name>
</gene>
<reference evidence="1 2" key="1">
    <citation type="submission" date="2014-12" db="EMBL/GenBank/DDBJ databases">
        <title>Whole genome sequencing of Sphingobium xenophagum OW59.</title>
        <authorList>
            <person name="Ohta Y."/>
            <person name="Nishi S."/>
            <person name="Hatada Y."/>
        </authorList>
    </citation>
    <scope>NUCLEOTIDE SEQUENCE [LARGE SCALE GENOMIC DNA]</scope>
    <source>
        <strain evidence="1 2">OW59</strain>
    </source>
</reference>
<proteinExistence type="predicted"/>
<keyword evidence="2" id="KW-1185">Reference proteome</keyword>
<name>A0A401IXI4_SPHXE</name>